<dbReference type="AlphaFoldDB" id="L2GBY6"/>
<dbReference type="InterPro" id="IPR006710">
    <property type="entry name" value="Glyco_hydro_43"/>
</dbReference>
<comment type="similarity">
    <text evidence="1">Belongs to the glycosyl hydrolase 43 family.</text>
</comment>
<dbReference type="InterPro" id="IPR013320">
    <property type="entry name" value="ConA-like_dom_sf"/>
</dbReference>
<dbReference type="Gene3D" id="2.115.10.20">
    <property type="entry name" value="Glycosyl hydrolase domain, family 43"/>
    <property type="match status" value="1"/>
</dbReference>
<reference evidence="6" key="1">
    <citation type="submission" date="2012-08" db="EMBL/GenBank/DDBJ databases">
        <title>Genome analysis of Colletotrichum orbiculare and Colletotrichum fructicola.</title>
        <authorList>
            <person name="Gan P.H.P."/>
            <person name="Ikeda K."/>
            <person name="Irieda H."/>
            <person name="Narusaka M."/>
            <person name="O'Connell R.J."/>
            <person name="Narusaka Y."/>
            <person name="Takano Y."/>
            <person name="Kubo Y."/>
            <person name="Shirasu K."/>
        </authorList>
    </citation>
    <scope>NUCLEOTIDE SEQUENCE</scope>
    <source>
        <strain evidence="6">Nara gc5</strain>
    </source>
</reference>
<evidence type="ECO:0000256" key="4">
    <source>
        <dbReference type="PIRSR" id="PIRSR606710-2"/>
    </source>
</evidence>
<dbReference type="SUPFAM" id="SSF75005">
    <property type="entry name" value="Arabinanase/levansucrase/invertase"/>
    <property type="match status" value="1"/>
</dbReference>
<dbReference type="GO" id="GO:0004553">
    <property type="term" value="F:hydrolase activity, hydrolyzing O-glycosyl compounds"/>
    <property type="evidence" value="ECO:0007669"/>
    <property type="project" value="InterPro"/>
</dbReference>
<feature type="domain" description="Beta-xylosidase C-terminal Concanavalin A-like" evidence="5">
    <location>
        <begin position="348"/>
        <end position="496"/>
    </location>
</feature>
<feature type="site" description="Important for catalytic activity, responsible for pKa modulation of the active site Glu and correct orientation of both the proton donor and substrate" evidence="4">
    <location>
        <position position="144"/>
    </location>
</feature>
<dbReference type="Gene3D" id="2.60.120.200">
    <property type="match status" value="1"/>
</dbReference>
<evidence type="ECO:0000256" key="3">
    <source>
        <dbReference type="ARBA" id="ARBA00023295"/>
    </source>
</evidence>
<dbReference type="STRING" id="1213859.L2GBY6"/>
<keyword evidence="3" id="KW-0326">Glycosidase</keyword>
<name>L2GBY6_COLFN</name>
<dbReference type="SUPFAM" id="SSF49899">
    <property type="entry name" value="Concanavalin A-like lectins/glucanases"/>
    <property type="match status" value="1"/>
</dbReference>
<dbReference type="PANTHER" id="PTHR42812:SF12">
    <property type="entry name" value="BETA-XYLOSIDASE-RELATED"/>
    <property type="match status" value="1"/>
</dbReference>
<accession>L2GBY6</accession>
<sequence>MKIKNPIIPGFAPDPTIAVFKDTYLLINSSFHVFPGLPIYSSRDLVNWELKGHALSRPSQLCLSNAFTKFVPLPHGIPLIITGGLFAPTLRHFKDRFYLVCTYAFEKPDGTHEFQNFLLSCHEDAIFSDDGWSDAVPFEFPGIDPSLFFDEASGKAYLHGSYRTGPPWAPDCSIRQFEINVDTGEALSECKFLWKGAAGKDDAEGPHVYFKDGWYYLLTAEASTFEGHQINIARSKDIWGPYESCPNNPLLTAFQKDEDVRWAGHGDLFQDVEGRWFCVHLGIRHNHTNVQRHPLGRETFLTPVEWPSGDWPRIAQTKLEMVVGSEGESGEAQGHGYKILNEQLEDLYIRTPNVDHYSCSATEDTYSLCAQTSTLTDPLGTSTFVGRRQRSLSGSASTTVELGSGKVQELPLVGLAIYKDSLRHGCIQIDGPSSRVTGFLNVIKDKKSEIIELGSTAIPDGTVAIDLRIQTLPDSYEFLCRFTIGDGERKWHSLGKGDPVLLSGYDMTGTLPIHLKPEFLYGECVLLDGSSVVLMMGASPVPGYRQLNMPLSSPPLESRERTAYIMSRISRGICEAVMQAEIRPMPRSWKDAVPELGDFTYPEFFDRHRGKIIDDIRSVVAVDYKEQLEEFALMCVRNRIPLRCWDDIVSQFRGAGHDPRDLGYHKYYILDCFLFHWSESVCKARVQLQIFMPNGSVSVHGTRGSVHVTAEMHSSRPSISKRYIERIGLNQQVGEVVFLDFRVVDTNYMGNTQRMAFEVLDAEEAMDMYVDGVSMTTNMDQWTIPRRNIDIGEIEIQELD</sequence>
<keyword evidence="2" id="KW-0378">Hydrolase</keyword>
<dbReference type="CDD" id="cd18617">
    <property type="entry name" value="GH43_XynB-like"/>
    <property type="match status" value="1"/>
</dbReference>
<dbReference type="InterPro" id="IPR041542">
    <property type="entry name" value="GH43_C2"/>
</dbReference>
<dbReference type="HOGENOM" id="CLU_351599_0_0_1"/>
<dbReference type="InterPro" id="IPR023296">
    <property type="entry name" value="Glyco_hydro_beta-prop_sf"/>
</dbReference>
<proteinExistence type="inferred from homology"/>
<evidence type="ECO:0000313" key="6">
    <source>
        <dbReference type="EMBL" id="ELA36122.1"/>
    </source>
</evidence>
<evidence type="ECO:0000256" key="2">
    <source>
        <dbReference type="ARBA" id="ARBA00022801"/>
    </source>
</evidence>
<dbReference type="InterPro" id="IPR051795">
    <property type="entry name" value="Glycosyl_Hydrlase_43"/>
</dbReference>
<evidence type="ECO:0000259" key="5">
    <source>
        <dbReference type="Pfam" id="PF17851"/>
    </source>
</evidence>
<protein>
    <submittedName>
        <fullName evidence="6">Xylosidase</fullName>
    </submittedName>
</protein>
<dbReference type="EMBL" id="KB020533">
    <property type="protein sequence ID" value="ELA36122.1"/>
    <property type="molecule type" value="Genomic_DNA"/>
</dbReference>
<evidence type="ECO:0000256" key="1">
    <source>
        <dbReference type="ARBA" id="ARBA00009865"/>
    </source>
</evidence>
<dbReference type="Pfam" id="PF04616">
    <property type="entry name" value="Glyco_hydro_43"/>
    <property type="match status" value="1"/>
</dbReference>
<gene>
    <name evidence="6" type="ORF">CGGC5_4297</name>
</gene>
<dbReference type="Pfam" id="PF17851">
    <property type="entry name" value="GH43_C2"/>
    <property type="match status" value="1"/>
</dbReference>
<organism evidence="6">
    <name type="scientific">Colletotrichum fructicola (strain Nara gc5)</name>
    <name type="common">Anthracnose fungus</name>
    <name type="synonym">Colletotrichum gloeosporioides (strain Nara gc5)</name>
    <dbReference type="NCBI Taxonomy" id="1213859"/>
    <lineage>
        <taxon>Eukaryota</taxon>
        <taxon>Fungi</taxon>
        <taxon>Dikarya</taxon>
        <taxon>Ascomycota</taxon>
        <taxon>Pezizomycotina</taxon>
        <taxon>Sordariomycetes</taxon>
        <taxon>Hypocreomycetidae</taxon>
        <taxon>Glomerellales</taxon>
        <taxon>Glomerellaceae</taxon>
        <taxon>Colletotrichum</taxon>
        <taxon>Colletotrichum gloeosporioides species complex</taxon>
    </lineage>
</organism>
<dbReference type="GO" id="GO:0005975">
    <property type="term" value="P:carbohydrate metabolic process"/>
    <property type="evidence" value="ECO:0007669"/>
    <property type="project" value="InterPro"/>
</dbReference>
<dbReference type="PANTHER" id="PTHR42812">
    <property type="entry name" value="BETA-XYLOSIDASE"/>
    <property type="match status" value="1"/>
</dbReference>